<dbReference type="EMBL" id="BMAO01021958">
    <property type="protein sequence ID" value="GFQ78797.1"/>
    <property type="molecule type" value="Genomic_DNA"/>
</dbReference>
<keyword evidence="2" id="KW-1185">Reference proteome</keyword>
<proteinExistence type="predicted"/>
<dbReference type="AlphaFoldDB" id="A0A8X6HPU3"/>
<evidence type="ECO:0000313" key="2">
    <source>
        <dbReference type="Proteomes" id="UP000887116"/>
    </source>
</evidence>
<comment type="caution">
    <text evidence="1">The sequence shown here is derived from an EMBL/GenBank/DDBJ whole genome shotgun (WGS) entry which is preliminary data.</text>
</comment>
<name>A0A8X6HPU3_TRICU</name>
<dbReference type="Proteomes" id="UP000887116">
    <property type="component" value="Unassembled WGS sequence"/>
</dbReference>
<sequence length="97" mass="10689">MDASESGACVVRAATHGQVEMCTLTTVARWVAGRLSQHKVSYFTASVWDGYPTESFSLPEKTSPYFNCLEYVGVFINSAEFFSLEIIFDSGSLMTGR</sequence>
<evidence type="ECO:0000313" key="1">
    <source>
        <dbReference type="EMBL" id="GFQ78797.1"/>
    </source>
</evidence>
<reference evidence="1" key="1">
    <citation type="submission" date="2020-07" db="EMBL/GenBank/DDBJ databases">
        <title>Multicomponent nature underlies the extraordinary mechanical properties of spider dragline silk.</title>
        <authorList>
            <person name="Kono N."/>
            <person name="Nakamura H."/>
            <person name="Mori M."/>
            <person name="Yoshida Y."/>
            <person name="Ohtoshi R."/>
            <person name="Malay A.D."/>
            <person name="Moran D.A.P."/>
            <person name="Tomita M."/>
            <person name="Numata K."/>
            <person name="Arakawa K."/>
        </authorList>
    </citation>
    <scope>NUCLEOTIDE SEQUENCE</scope>
</reference>
<protein>
    <submittedName>
        <fullName evidence="1">Uncharacterized protein</fullName>
    </submittedName>
</protein>
<accession>A0A8X6HPU3</accession>
<gene>
    <name evidence="1" type="ORF">TNCT_593311</name>
</gene>
<organism evidence="1 2">
    <name type="scientific">Trichonephila clavata</name>
    <name type="common">Joro spider</name>
    <name type="synonym">Nephila clavata</name>
    <dbReference type="NCBI Taxonomy" id="2740835"/>
    <lineage>
        <taxon>Eukaryota</taxon>
        <taxon>Metazoa</taxon>
        <taxon>Ecdysozoa</taxon>
        <taxon>Arthropoda</taxon>
        <taxon>Chelicerata</taxon>
        <taxon>Arachnida</taxon>
        <taxon>Araneae</taxon>
        <taxon>Araneomorphae</taxon>
        <taxon>Entelegynae</taxon>
        <taxon>Araneoidea</taxon>
        <taxon>Nephilidae</taxon>
        <taxon>Trichonephila</taxon>
    </lineage>
</organism>